<reference evidence="14 15" key="1">
    <citation type="submission" date="2023-11" db="EMBL/GenBank/DDBJ databases">
        <title>Peredibacter starrii A3.12.</title>
        <authorList>
            <person name="Mitchell R.J."/>
        </authorList>
    </citation>
    <scope>NUCLEOTIDE SEQUENCE [LARGE SCALE GENOMIC DNA]</scope>
    <source>
        <strain evidence="14 15">A3.12</strain>
    </source>
</reference>
<feature type="binding site" evidence="10">
    <location>
        <begin position="8"/>
        <end position="15"/>
    </location>
    <ligand>
        <name>ATP</name>
        <dbReference type="ChEBI" id="CHEBI:30616"/>
    </ligand>
</feature>
<evidence type="ECO:0000256" key="3">
    <source>
        <dbReference type="ARBA" id="ARBA00005842"/>
    </source>
</evidence>
<evidence type="ECO:0000256" key="6">
    <source>
        <dbReference type="ARBA" id="ARBA00022741"/>
    </source>
</evidence>
<dbReference type="Gene3D" id="3.40.50.300">
    <property type="entry name" value="P-loop containing nucleotide triphosphate hydrolases"/>
    <property type="match status" value="1"/>
</dbReference>
<dbReference type="KEGG" id="psti:SOO65_17415"/>
<evidence type="ECO:0000256" key="11">
    <source>
        <dbReference type="RuleBase" id="RU003783"/>
    </source>
</evidence>
<protein>
    <recommendedName>
        <fullName evidence="10">tRNA dimethylallyltransferase</fullName>
        <ecNumber evidence="10">2.5.1.75</ecNumber>
    </recommendedName>
    <alternativeName>
        <fullName evidence="10">Dimethylallyl diphosphate:tRNA dimethylallyltransferase</fullName>
        <shortName evidence="10">DMAPP:tRNA dimethylallyltransferase</shortName>
        <shortName evidence="10">DMATase</shortName>
    </alternativeName>
    <alternativeName>
        <fullName evidence="10">Isopentenyl-diphosphate:tRNA isopentenyltransferase</fullName>
        <shortName evidence="10">IPP transferase</shortName>
        <shortName evidence="10">IPPT</shortName>
        <shortName evidence="10">IPTase</shortName>
    </alternativeName>
</protein>
<keyword evidence="15" id="KW-1185">Reference proteome</keyword>
<dbReference type="Pfam" id="PF01715">
    <property type="entry name" value="IPPT"/>
    <property type="match status" value="1"/>
</dbReference>
<dbReference type="RefSeq" id="WP_321393351.1">
    <property type="nucleotide sequence ID" value="NZ_CP139487.1"/>
</dbReference>
<evidence type="ECO:0000256" key="4">
    <source>
        <dbReference type="ARBA" id="ARBA00022679"/>
    </source>
</evidence>
<comment type="function">
    <text evidence="2 10 12">Catalyzes the transfer of a dimethylallyl group onto the adenine at position 37 in tRNAs that read codons beginning with uridine, leading to the formation of N6-(dimethylallyl)adenosine (i(6)A).</text>
</comment>
<dbReference type="PANTHER" id="PTHR11088">
    <property type="entry name" value="TRNA DIMETHYLALLYLTRANSFERASE"/>
    <property type="match status" value="1"/>
</dbReference>
<accession>A0AAX4HMM1</accession>
<dbReference type="PANTHER" id="PTHR11088:SF60">
    <property type="entry name" value="TRNA DIMETHYLALLYLTRANSFERASE"/>
    <property type="match status" value="1"/>
</dbReference>
<keyword evidence="6 10" id="KW-0547">Nucleotide-binding</keyword>
<evidence type="ECO:0000256" key="1">
    <source>
        <dbReference type="ARBA" id="ARBA00001946"/>
    </source>
</evidence>
<gene>
    <name evidence="10 14" type="primary">miaA</name>
    <name evidence="14" type="ORF">SOO65_17415</name>
</gene>
<dbReference type="InterPro" id="IPR018022">
    <property type="entry name" value="IPT"/>
</dbReference>
<proteinExistence type="inferred from homology"/>
<dbReference type="NCBIfam" id="TIGR00174">
    <property type="entry name" value="miaA"/>
    <property type="match status" value="1"/>
</dbReference>
<dbReference type="Proteomes" id="UP001324634">
    <property type="component" value="Chromosome"/>
</dbReference>
<comment type="catalytic activity">
    <reaction evidence="9 10 11">
        <text>adenosine(37) in tRNA + dimethylallyl diphosphate = N(6)-dimethylallyladenosine(37) in tRNA + diphosphate</text>
        <dbReference type="Rhea" id="RHEA:26482"/>
        <dbReference type="Rhea" id="RHEA-COMP:10162"/>
        <dbReference type="Rhea" id="RHEA-COMP:10375"/>
        <dbReference type="ChEBI" id="CHEBI:33019"/>
        <dbReference type="ChEBI" id="CHEBI:57623"/>
        <dbReference type="ChEBI" id="CHEBI:74411"/>
        <dbReference type="ChEBI" id="CHEBI:74415"/>
        <dbReference type="EC" id="2.5.1.75"/>
    </reaction>
</comment>
<dbReference type="AlphaFoldDB" id="A0AAX4HMM1"/>
<feature type="binding site" evidence="10">
    <location>
        <begin position="10"/>
        <end position="15"/>
    </location>
    <ligand>
        <name>substrate</name>
    </ligand>
</feature>
<evidence type="ECO:0000256" key="2">
    <source>
        <dbReference type="ARBA" id="ARBA00003213"/>
    </source>
</evidence>
<comment type="subunit">
    <text evidence="10">Monomer.</text>
</comment>
<dbReference type="InterPro" id="IPR039657">
    <property type="entry name" value="Dimethylallyltransferase"/>
</dbReference>
<name>A0AAX4HMM1_9BACT</name>
<dbReference type="InterPro" id="IPR027417">
    <property type="entry name" value="P-loop_NTPase"/>
</dbReference>
<dbReference type="GO" id="GO:0005524">
    <property type="term" value="F:ATP binding"/>
    <property type="evidence" value="ECO:0007669"/>
    <property type="project" value="UniProtKB-UniRule"/>
</dbReference>
<dbReference type="SUPFAM" id="SSF52540">
    <property type="entry name" value="P-loop containing nucleoside triphosphate hydrolases"/>
    <property type="match status" value="2"/>
</dbReference>
<organism evidence="14 15">
    <name type="scientific">Peredibacter starrii</name>
    <dbReference type="NCBI Taxonomy" id="28202"/>
    <lineage>
        <taxon>Bacteria</taxon>
        <taxon>Pseudomonadati</taxon>
        <taxon>Bdellovibrionota</taxon>
        <taxon>Bacteriovoracia</taxon>
        <taxon>Bacteriovoracales</taxon>
        <taxon>Bacteriovoracaceae</taxon>
        <taxon>Peredibacter</taxon>
    </lineage>
</organism>
<keyword evidence="5 10" id="KW-0819">tRNA processing</keyword>
<evidence type="ECO:0000256" key="10">
    <source>
        <dbReference type="HAMAP-Rule" id="MF_00185"/>
    </source>
</evidence>
<comment type="caution">
    <text evidence="10">Lacks conserved residue(s) required for the propagation of feature annotation.</text>
</comment>
<dbReference type="GO" id="GO:0006400">
    <property type="term" value="P:tRNA modification"/>
    <property type="evidence" value="ECO:0007669"/>
    <property type="project" value="TreeGrafter"/>
</dbReference>
<keyword evidence="7 10" id="KW-0067">ATP-binding</keyword>
<evidence type="ECO:0000256" key="13">
    <source>
        <dbReference type="RuleBase" id="RU003785"/>
    </source>
</evidence>
<evidence type="ECO:0000313" key="14">
    <source>
        <dbReference type="EMBL" id="WPU64476.1"/>
    </source>
</evidence>
<feature type="region of interest" description="Interaction with substrate tRNA" evidence="10">
    <location>
        <begin position="33"/>
        <end position="36"/>
    </location>
</feature>
<comment type="cofactor">
    <cofactor evidence="1 10">
        <name>Mg(2+)</name>
        <dbReference type="ChEBI" id="CHEBI:18420"/>
    </cofactor>
</comment>
<evidence type="ECO:0000256" key="12">
    <source>
        <dbReference type="RuleBase" id="RU003784"/>
    </source>
</evidence>
<feature type="site" description="Interaction with substrate tRNA" evidence="10">
    <location>
        <position position="99"/>
    </location>
</feature>
<comment type="similarity">
    <text evidence="3 10 13">Belongs to the IPP transferase family.</text>
</comment>
<evidence type="ECO:0000256" key="5">
    <source>
        <dbReference type="ARBA" id="ARBA00022694"/>
    </source>
</evidence>
<dbReference type="EMBL" id="CP139487">
    <property type="protein sequence ID" value="WPU64476.1"/>
    <property type="molecule type" value="Genomic_DNA"/>
</dbReference>
<keyword evidence="8 10" id="KW-0460">Magnesium</keyword>
<evidence type="ECO:0000256" key="8">
    <source>
        <dbReference type="ARBA" id="ARBA00022842"/>
    </source>
</evidence>
<dbReference type="Gene3D" id="1.10.20.140">
    <property type="match status" value="1"/>
</dbReference>
<keyword evidence="4 10" id="KW-0808">Transferase</keyword>
<evidence type="ECO:0000313" key="15">
    <source>
        <dbReference type="Proteomes" id="UP001324634"/>
    </source>
</evidence>
<dbReference type="HAMAP" id="MF_00185">
    <property type="entry name" value="IPP_trans"/>
    <property type="match status" value="1"/>
</dbReference>
<evidence type="ECO:0000256" key="9">
    <source>
        <dbReference type="ARBA" id="ARBA00049563"/>
    </source>
</evidence>
<dbReference type="GO" id="GO:0052381">
    <property type="term" value="F:tRNA dimethylallyltransferase activity"/>
    <property type="evidence" value="ECO:0007669"/>
    <property type="project" value="UniProtKB-UniRule"/>
</dbReference>
<sequence>MKVIVISGPTASGKTDLAVELATKFGGEVVNFDSLLLYKEIEIGTAKPTMEEQKTIPHHMLNVRSISNPMNAADYAREALPIIERLLSENKLVYLVGGSGFYLQALLKGMYDSPKTPKEIMKRSDELYEKEGIAPFLSILKDQDRKSFERYHENDHYRVRRAVEHLWTTGSPMSEAREEKDDSNEKMERPTIHNWDLLHIYLDLPKEEHLKIIEKRTDRMLATGLIEEVKGLLDQGFTGLEKPLQSIGYKETLDFILGVYKNLSECRERIVISTRQLAKSQRTWFKRDSFKKTFHPLEERSEIFLQVEKFIREN</sequence>
<feature type="site" description="Interaction with substrate tRNA" evidence="10">
    <location>
        <position position="123"/>
    </location>
</feature>
<dbReference type="EC" id="2.5.1.75" evidence="10"/>
<dbReference type="CDD" id="cd02019">
    <property type="entry name" value="NK"/>
    <property type="match status" value="1"/>
</dbReference>
<evidence type="ECO:0000256" key="7">
    <source>
        <dbReference type="ARBA" id="ARBA00022840"/>
    </source>
</evidence>